<feature type="transmembrane region" description="Helical" evidence="1">
    <location>
        <begin position="46"/>
        <end position="66"/>
    </location>
</feature>
<protein>
    <submittedName>
        <fullName evidence="2">Uncharacterized protein</fullName>
    </submittedName>
</protein>
<dbReference type="KEGG" id="simp:C6571_13645"/>
<proteinExistence type="predicted"/>
<dbReference type="AlphaFoldDB" id="A0A2S0N218"/>
<dbReference type="Proteomes" id="UP000239326">
    <property type="component" value="Chromosome"/>
</dbReference>
<keyword evidence="3" id="KW-1185">Reference proteome</keyword>
<dbReference type="EMBL" id="CP027669">
    <property type="protein sequence ID" value="AVO42190.1"/>
    <property type="molecule type" value="Genomic_DNA"/>
</dbReference>
<keyword evidence="1" id="KW-0472">Membrane</keyword>
<evidence type="ECO:0000313" key="2">
    <source>
        <dbReference type="EMBL" id="AVO42190.1"/>
    </source>
</evidence>
<sequence>MTRTQPVGADTHLPDLQALKVPTVAILSSVQLGLFLLAVAQLALLALAGLGSVFGVTAAVVAWWLVGRWKAVLRGPRQPAGLPKSSLVALQRELQALAKQKAKQASGK</sequence>
<gene>
    <name evidence="2" type="ORF">C6571_13645</name>
</gene>
<accession>A0A2S0N218</accession>
<keyword evidence="1" id="KW-1133">Transmembrane helix</keyword>
<name>A0A2S0N218_9BURK</name>
<evidence type="ECO:0000313" key="3">
    <source>
        <dbReference type="Proteomes" id="UP000239326"/>
    </source>
</evidence>
<evidence type="ECO:0000256" key="1">
    <source>
        <dbReference type="SAM" id="Phobius"/>
    </source>
</evidence>
<keyword evidence="1" id="KW-0812">Transmembrane</keyword>
<organism evidence="2 3">
    <name type="scientific">Simplicispira suum</name>
    <dbReference type="NCBI Taxonomy" id="2109915"/>
    <lineage>
        <taxon>Bacteria</taxon>
        <taxon>Pseudomonadati</taxon>
        <taxon>Pseudomonadota</taxon>
        <taxon>Betaproteobacteria</taxon>
        <taxon>Burkholderiales</taxon>
        <taxon>Comamonadaceae</taxon>
        <taxon>Simplicispira</taxon>
    </lineage>
</organism>
<feature type="transmembrane region" description="Helical" evidence="1">
    <location>
        <begin position="21"/>
        <end position="40"/>
    </location>
</feature>
<reference evidence="2 3" key="1">
    <citation type="submission" date="2018-03" db="EMBL/GenBank/DDBJ databases">
        <title>Genome sequencing of Simplicispira sp.</title>
        <authorList>
            <person name="Kim S.-J."/>
            <person name="Heo J."/>
            <person name="Kwon S.-W."/>
        </authorList>
    </citation>
    <scope>NUCLEOTIDE SEQUENCE [LARGE SCALE GENOMIC DNA]</scope>
    <source>
        <strain evidence="2 3">SC1-8</strain>
    </source>
</reference>